<evidence type="ECO:0000256" key="1">
    <source>
        <dbReference type="SAM" id="MobiDB-lite"/>
    </source>
</evidence>
<gene>
    <name evidence="3" type="ORF">TWF481_010434</name>
</gene>
<accession>A0AAV9W2Y3</accession>
<evidence type="ECO:0008006" key="5">
    <source>
        <dbReference type="Google" id="ProtNLM"/>
    </source>
</evidence>
<feature type="region of interest" description="Disordered" evidence="1">
    <location>
        <begin position="99"/>
        <end position="118"/>
    </location>
</feature>
<protein>
    <recommendedName>
        <fullName evidence="5">Ubiquitin 3 binding protein But2 C-terminal domain-containing protein</fullName>
    </recommendedName>
</protein>
<proteinExistence type="predicted"/>
<dbReference type="AlphaFoldDB" id="A0AAV9W2Y3"/>
<dbReference type="Proteomes" id="UP001370758">
    <property type="component" value="Unassembled WGS sequence"/>
</dbReference>
<evidence type="ECO:0000313" key="3">
    <source>
        <dbReference type="EMBL" id="KAK6500076.1"/>
    </source>
</evidence>
<feature type="signal peptide" evidence="2">
    <location>
        <begin position="1"/>
        <end position="18"/>
    </location>
</feature>
<feature type="chain" id="PRO_5043362167" description="Ubiquitin 3 binding protein But2 C-terminal domain-containing protein" evidence="2">
    <location>
        <begin position="19"/>
        <end position="396"/>
    </location>
</feature>
<evidence type="ECO:0000256" key="2">
    <source>
        <dbReference type="SAM" id="SignalP"/>
    </source>
</evidence>
<evidence type="ECO:0000313" key="4">
    <source>
        <dbReference type="Proteomes" id="UP001370758"/>
    </source>
</evidence>
<keyword evidence="2" id="KW-0732">Signal</keyword>
<comment type="caution">
    <text evidence="3">The sequence shown here is derived from an EMBL/GenBank/DDBJ whole genome shotgun (WGS) entry which is preliminary data.</text>
</comment>
<dbReference type="EMBL" id="JAVHJL010000007">
    <property type="protein sequence ID" value="KAK6500076.1"/>
    <property type="molecule type" value="Genomic_DNA"/>
</dbReference>
<organism evidence="3 4">
    <name type="scientific">Arthrobotrys musiformis</name>
    <dbReference type="NCBI Taxonomy" id="47236"/>
    <lineage>
        <taxon>Eukaryota</taxon>
        <taxon>Fungi</taxon>
        <taxon>Dikarya</taxon>
        <taxon>Ascomycota</taxon>
        <taxon>Pezizomycotina</taxon>
        <taxon>Orbiliomycetes</taxon>
        <taxon>Orbiliales</taxon>
        <taxon>Orbiliaceae</taxon>
        <taxon>Arthrobotrys</taxon>
    </lineage>
</organism>
<reference evidence="3 4" key="1">
    <citation type="submission" date="2023-08" db="EMBL/GenBank/DDBJ databases">
        <authorList>
            <person name="Palmer J.M."/>
        </authorList>
    </citation>
    <scope>NUCLEOTIDE SEQUENCE [LARGE SCALE GENOMIC DNA]</scope>
    <source>
        <strain evidence="3 4">TWF481</strain>
    </source>
</reference>
<sequence>MKYAISLIGLLAVSGAQADSCPENNCVRAVIAERFPTRPTASDCSSFLSATTTPVVSKTLWIKRRTKTTLAAVTSTTILPLGVPTPELPTIGSSISYPYANNGGGNKRRSPGNMKRDDLQPPIPIPNWWWPPNAPVITVVTETPTSLPAYAVTACVEFTSLGTVRSPASRFSHACSCRGFTTAVTEAPTSTRKTKYTVTTAITTYTPTSWVVAYSFKLKITSAFTGGTYVVTAPTQSPGPDPTILLRPTGVVESEAAICTLHPDRKPKFATPPDLLVPVSPADPTGQDLRRVTCNGGIVVGKVSQNGGSQRFLRILPSELSPETLPTGHYPLLCKVTWPDNTFTCQGEGDTAPVVDLGIITPGDPLLRIFQDNFAYPGPNTYLKKQDFKLTAIPIV</sequence>
<keyword evidence="4" id="KW-1185">Reference proteome</keyword>
<name>A0AAV9W2Y3_9PEZI</name>